<dbReference type="EMBL" id="DVOJ01000010">
    <property type="protein sequence ID" value="HIV01494.1"/>
    <property type="molecule type" value="Genomic_DNA"/>
</dbReference>
<keyword evidence="1" id="KW-0812">Transmembrane</keyword>
<feature type="transmembrane region" description="Helical" evidence="1">
    <location>
        <begin position="177"/>
        <end position="199"/>
    </location>
</feature>
<dbReference type="Proteomes" id="UP000886861">
    <property type="component" value="Unassembled WGS sequence"/>
</dbReference>
<keyword evidence="1" id="KW-1133">Transmembrane helix</keyword>
<evidence type="ECO:0000256" key="1">
    <source>
        <dbReference type="SAM" id="Phobius"/>
    </source>
</evidence>
<evidence type="ECO:0000313" key="2">
    <source>
        <dbReference type="EMBL" id="HIV01494.1"/>
    </source>
</evidence>
<evidence type="ECO:0008006" key="4">
    <source>
        <dbReference type="Google" id="ProtNLM"/>
    </source>
</evidence>
<proteinExistence type="predicted"/>
<feature type="transmembrane region" description="Helical" evidence="1">
    <location>
        <begin position="21"/>
        <end position="42"/>
    </location>
</feature>
<reference evidence="2" key="1">
    <citation type="submission" date="2020-10" db="EMBL/GenBank/DDBJ databases">
        <authorList>
            <person name="Gilroy R."/>
        </authorList>
    </citation>
    <scope>NUCLEOTIDE SEQUENCE</scope>
    <source>
        <strain evidence="2">CHK186-9395</strain>
    </source>
</reference>
<feature type="transmembrane region" description="Helical" evidence="1">
    <location>
        <begin position="260"/>
        <end position="280"/>
    </location>
</feature>
<feature type="transmembrane region" description="Helical" evidence="1">
    <location>
        <begin position="233"/>
        <end position="254"/>
    </location>
</feature>
<feature type="transmembrane region" description="Helical" evidence="1">
    <location>
        <begin position="54"/>
        <end position="72"/>
    </location>
</feature>
<name>A0A9D1SYQ6_9FIRM</name>
<feature type="transmembrane region" description="Helical" evidence="1">
    <location>
        <begin position="123"/>
        <end position="144"/>
    </location>
</feature>
<feature type="transmembrane region" description="Helical" evidence="1">
    <location>
        <begin position="84"/>
        <end position="111"/>
    </location>
</feature>
<comment type="caution">
    <text evidence="2">The sequence shown here is derived from an EMBL/GenBank/DDBJ whole genome shotgun (WGS) entry which is preliminary data.</text>
</comment>
<feature type="transmembrane region" description="Helical" evidence="1">
    <location>
        <begin position="151"/>
        <end position="171"/>
    </location>
</feature>
<sequence>MMFKNSLKLLMANFATVWKLLVYKILVLGIMTGLFFIGFSFIQGMDTFVSFWDSIVNFIFSFNVGASIMELLQNALTVFQEFFIFVGDLAVNGTGMFIYYTFIFVLLFPFLWKLSDLAVGETLYGYMASLTKYSFVGAMIRLVGKSCIYSLLTLAIMLPINALIIAGLYGILSLVSFGGFTAIMVPFLIFIYLSAFAGLKIAFFSGWMPAIIVFNCNAVKGLKLGFKAVFRRFFKVLSTSVIIVAVILAINMLFGSFSFIITIPVGSMILLVFQMVMFFGSQGMRYYVDLDTILSPKKLEETDKLKKVKDLI</sequence>
<gene>
    <name evidence="2" type="ORF">IAA62_02955</name>
</gene>
<evidence type="ECO:0000313" key="3">
    <source>
        <dbReference type="Proteomes" id="UP000886861"/>
    </source>
</evidence>
<accession>A0A9D1SYQ6</accession>
<organism evidence="2 3">
    <name type="scientific">Candidatus Caccopulliclostridium gallistercoris</name>
    <dbReference type="NCBI Taxonomy" id="2840719"/>
    <lineage>
        <taxon>Bacteria</taxon>
        <taxon>Bacillati</taxon>
        <taxon>Bacillota</taxon>
        <taxon>Clostridia</taxon>
        <taxon>Candidatus Caccopulliclostridium</taxon>
    </lineage>
</organism>
<reference evidence="2" key="2">
    <citation type="journal article" date="2021" name="PeerJ">
        <title>Extensive microbial diversity within the chicken gut microbiome revealed by metagenomics and culture.</title>
        <authorList>
            <person name="Gilroy R."/>
            <person name="Ravi A."/>
            <person name="Getino M."/>
            <person name="Pursley I."/>
            <person name="Horton D.L."/>
            <person name="Alikhan N.F."/>
            <person name="Baker D."/>
            <person name="Gharbi K."/>
            <person name="Hall N."/>
            <person name="Watson M."/>
            <person name="Adriaenssens E.M."/>
            <person name="Foster-Nyarko E."/>
            <person name="Jarju S."/>
            <person name="Secka A."/>
            <person name="Antonio M."/>
            <person name="Oren A."/>
            <person name="Chaudhuri R.R."/>
            <person name="La Ragione R."/>
            <person name="Hildebrand F."/>
            <person name="Pallen M.J."/>
        </authorList>
    </citation>
    <scope>NUCLEOTIDE SEQUENCE</scope>
    <source>
        <strain evidence="2">CHK186-9395</strain>
    </source>
</reference>
<keyword evidence="1" id="KW-0472">Membrane</keyword>
<protein>
    <recommendedName>
        <fullName evidence="4">Transmembrane protein</fullName>
    </recommendedName>
</protein>
<dbReference type="AlphaFoldDB" id="A0A9D1SYQ6"/>